<dbReference type="InterPro" id="IPR022953">
    <property type="entry name" value="ATP_PFK"/>
</dbReference>
<keyword evidence="5 10" id="KW-0808">Transferase</keyword>
<name>I5B6X8_9BACT</name>
<evidence type="ECO:0000313" key="12">
    <source>
        <dbReference type="EMBL" id="EIM65241.1"/>
    </source>
</evidence>
<dbReference type="PANTHER" id="PTHR13697">
    <property type="entry name" value="PHOSPHOFRUCTOKINASE"/>
    <property type="match status" value="1"/>
</dbReference>
<comment type="function">
    <text evidence="10">Catalyzes the phosphorylation of D-fructose 6-phosphate to fructose 1,6-bisphosphate by ATP, the first committing step of glycolysis.</text>
</comment>
<evidence type="ECO:0000256" key="6">
    <source>
        <dbReference type="ARBA" id="ARBA00022723"/>
    </source>
</evidence>
<feature type="binding site" evidence="10">
    <location>
        <position position="116"/>
    </location>
    <ligand>
        <name>Mg(2+)</name>
        <dbReference type="ChEBI" id="CHEBI:18420"/>
        <note>catalytic</note>
    </ligand>
</feature>
<dbReference type="EC" id="2.7.1.11" evidence="10"/>
<dbReference type="GO" id="GO:0047334">
    <property type="term" value="F:diphosphate-fructose-6-phosphate 1-phosphotransferase activity"/>
    <property type="evidence" value="ECO:0007669"/>
    <property type="project" value="InterPro"/>
</dbReference>
<reference evidence="12 13" key="1">
    <citation type="submission" date="2011-09" db="EMBL/GenBank/DDBJ databases">
        <authorList>
            <consortium name="US DOE Joint Genome Institute (JGI-PGF)"/>
            <person name="Lucas S."/>
            <person name="Han J."/>
            <person name="Lapidus A."/>
            <person name="Cheng J.-F."/>
            <person name="Goodwin L."/>
            <person name="Pitluck S."/>
            <person name="Peters L."/>
            <person name="Land M.L."/>
            <person name="Hauser L."/>
            <person name="Orellana R."/>
            <person name="Lovley D."/>
            <person name="Woyke T.J."/>
        </authorList>
    </citation>
    <scope>NUCLEOTIDE SEQUENCE [LARGE SCALE GENOMIC DNA]</scope>
    <source>
        <strain evidence="12 13">2ac9</strain>
    </source>
</reference>
<dbReference type="HOGENOM" id="CLU_020655_0_0_7"/>
<evidence type="ECO:0000256" key="10">
    <source>
        <dbReference type="HAMAP-Rule" id="MF_01976"/>
    </source>
</evidence>
<evidence type="ECO:0000256" key="9">
    <source>
        <dbReference type="ARBA" id="ARBA00023152"/>
    </source>
</evidence>
<dbReference type="GO" id="GO:0046872">
    <property type="term" value="F:metal ion binding"/>
    <property type="evidence" value="ECO:0007669"/>
    <property type="project" value="UniProtKB-KW"/>
</dbReference>
<feature type="binding site" evidence="10">
    <location>
        <position position="277"/>
    </location>
    <ligand>
        <name>substrate</name>
        <note>ligand shared between dimeric partners</note>
    </ligand>
</feature>
<sequence length="362" mass="38312">MGKKIGVVTGGGDCPGLNAVIRAIVKAGDMQGFTTIGIRGGFDGLLTPVQAAPLSVRDMDGLLIRGGTILGTANSGKFSSKTGQGETRKIPENLMTQVRQTIEALGLNALVVIGGDGTLTTALQMHESGLPVIGVPKTIDNDLDATQQTFGFDTAVACAVDALDRLHSTAQSHNRVMVLEVMGRYAGWIAAYAGLAGGADVILIPEIKFNMPSIEKKIRAREATGKLFTIVIVAEGAKLDDSMVVSDNDETDREVRLGGIGYAIAEKIQEKTGKESRCVVLGHLQRGGQPTHWDRQLCTRFGVQAVHMAASRNFGKMVALKPSGMMGSVNLKDAVNRIRSVDPDGELILTARTLGICFGDEI</sequence>
<evidence type="ECO:0000313" key="13">
    <source>
        <dbReference type="Proteomes" id="UP000005778"/>
    </source>
</evidence>
<organism evidence="12 13">
    <name type="scientific">Desulfobacter postgatei 2ac9</name>
    <dbReference type="NCBI Taxonomy" id="879212"/>
    <lineage>
        <taxon>Bacteria</taxon>
        <taxon>Pseudomonadati</taxon>
        <taxon>Thermodesulfobacteriota</taxon>
        <taxon>Desulfobacteria</taxon>
        <taxon>Desulfobacterales</taxon>
        <taxon>Desulfobacteraceae</taxon>
        <taxon>Desulfobacter</taxon>
    </lineage>
</organism>
<dbReference type="GO" id="GO:0003872">
    <property type="term" value="F:6-phosphofructokinase activity"/>
    <property type="evidence" value="ECO:0007669"/>
    <property type="project" value="UniProtKB-UniRule"/>
</dbReference>
<dbReference type="eggNOG" id="COG0205">
    <property type="taxonomic scope" value="Bacteria"/>
</dbReference>
<keyword evidence="8 10" id="KW-0460">Magnesium</keyword>
<dbReference type="GO" id="GO:0016208">
    <property type="term" value="F:AMP binding"/>
    <property type="evidence" value="ECO:0007669"/>
    <property type="project" value="TreeGrafter"/>
</dbReference>
<dbReference type="STRING" id="879212.DespoDRAFT_03479"/>
<keyword evidence="13" id="KW-1185">Reference proteome</keyword>
<dbReference type="HAMAP" id="MF_01976">
    <property type="entry name" value="Phosphofructokinase_III"/>
    <property type="match status" value="1"/>
</dbReference>
<dbReference type="EMBL" id="CM001488">
    <property type="protein sequence ID" value="EIM65241.1"/>
    <property type="molecule type" value="Genomic_DNA"/>
</dbReference>
<comment type="cofactor">
    <cofactor evidence="1 10">
        <name>Mg(2+)</name>
        <dbReference type="ChEBI" id="CHEBI:18420"/>
    </cofactor>
</comment>
<evidence type="ECO:0000256" key="3">
    <source>
        <dbReference type="ARBA" id="ARBA00004679"/>
    </source>
</evidence>
<dbReference type="Pfam" id="PF00365">
    <property type="entry name" value="PFK"/>
    <property type="match status" value="1"/>
</dbReference>
<accession>I5B6X8</accession>
<keyword evidence="7 10" id="KW-0418">Kinase</keyword>
<evidence type="ECO:0000256" key="5">
    <source>
        <dbReference type="ARBA" id="ARBA00022679"/>
    </source>
</evidence>
<dbReference type="GO" id="GO:0005945">
    <property type="term" value="C:6-phosphofructokinase complex"/>
    <property type="evidence" value="ECO:0007669"/>
    <property type="project" value="TreeGrafter"/>
</dbReference>
<dbReference type="PROSITE" id="PS00433">
    <property type="entry name" value="PHOSPHOFRUCTOKINASE"/>
    <property type="match status" value="1"/>
</dbReference>
<proteinExistence type="inferred from homology"/>
<comment type="similarity">
    <text evidence="10">Belongs to the phosphofructokinase type A (PFKA) family. Mixed-substrate PFK group III subfamily.</text>
</comment>
<dbReference type="Gene3D" id="3.40.50.460">
    <property type="entry name" value="Phosphofructokinase domain"/>
    <property type="match status" value="1"/>
</dbReference>
<dbReference type="InterPro" id="IPR015912">
    <property type="entry name" value="Phosphofructokinase_CS"/>
</dbReference>
<dbReference type="Gene3D" id="3.40.50.450">
    <property type="match status" value="1"/>
</dbReference>
<dbReference type="RefSeq" id="WP_004075227.1">
    <property type="nucleotide sequence ID" value="NZ_CM001488.1"/>
</dbReference>
<dbReference type="GO" id="GO:0042802">
    <property type="term" value="F:identical protein binding"/>
    <property type="evidence" value="ECO:0007669"/>
    <property type="project" value="TreeGrafter"/>
</dbReference>
<dbReference type="GO" id="GO:0030388">
    <property type="term" value="P:fructose 1,6-bisphosphate metabolic process"/>
    <property type="evidence" value="ECO:0007669"/>
    <property type="project" value="TreeGrafter"/>
</dbReference>
<feature type="binding site" description="in other chain" evidence="10">
    <location>
        <begin position="283"/>
        <end position="286"/>
    </location>
    <ligand>
        <name>substrate</name>
        <note>ligand shared between dimeric partners</note>
    </ligand>
</feature>
<dbReference type="InterPro" id="IPR000023">
    <property type="entry name" value="Phosphofructokinase_dom"/>
</dbReference>
<feature type="binding site" evidence="10">
    <location>
        <position position="175"/>
    </location>
    <ligand>
        <name>substrate</name>
        <note>ligand shared between dimeric partners</note>
    </ligand>
</feature>
<dbReference type="SUPFAM" id="SSF53784">
    <property type="entry name" value="Phosphofructokinase"/>
    <property type="match status" value="1"/>
</dbReference>
<keyword evidence="4 10" id="KW-0963">Cytoplasm</keyword>
<evidence type="ECO:0000259" key="11">
    <source>
        <dbReference type="Pfam" id="PF00365"/>
    </source>
</evidence>
<feature type="active site" description="Proton acceptor" evidence="10">
    <location>
        <position position="140"/>
    </location>
</feature>
<dbReference type="GO" id="GO:0070095">
    <property type="term" value="F:fructose-6-phosphate binding"/>
    <property type="evidence" value="ECO:0007669"/>
    <property type="project" value="TreeGrafter"/>
</dbReference>
<feature type="binding site" evidence="10">
    <location>
        <position position="12"/>
    </location>
    <ligand>
        <name>ATP</name>
        <dbReference type="ChEBI" id="CHEBI:30616"/>
    </ligand>
</feature>
<evidence type="ECO:0000256" key="1">
    <source>
        <dbReference type="ARBA" id="ARBA00001946"/>
    </source>
</evidence>
<gene>
    <name evidence="10" type="primary">pfkA</name>
    <name evidence="12" type="ORF">DespoDRAFT_03479</name>
</gene>
<dbReference type="UniPathway" id="UPA00109">
    <property type="reaction ID" value="UER00182"/>
</dbReference>
<reference evidence="12 13" key="2">
    <citation type="submission" date="2012-02" db="EMBL/GenBank/DDBJ databases">
        <title>Improved High-Quality Draft sequence of Desulfobacter postgatei 2ac9.</title>
        <authorList>
            <consortium name="US DOE Joint Genome Institute"/>
            <person name="Lucas S."/>
            <person name="Han J."/>
            <person name="Lapidus A."/>
            <person name="Cheng J.-F."/>
            <person name="Goodwin L."/>
            <person name="Pitluck S."/>
            <person name="Peters L."/>
            <person name="Ovchinnikova G."/>
            <person name="Held B."/>
            <person name="Detter J.C."/>
            <person name="Han C."/>
            <person name="Tapia R."/>
            <person name="Land M."/>
            <person name="Hauser L."/>
            <person name="Kyrpides N."/>
            <person name="Ivanova N."/>
            <person name="Pagani I."/>
            <person name="Orellana R."/>
            <person name="Lovley D."/>
            <person name="Woyke T."/>
        </authorList>
    </citation>
    <scope>NUCLEOTIDE SEQUENCE [LARGE SCALE GENOMIC DNA]</scope>
    <source>
        <strain evidence="12 13">2ac9</strain>
    </source>
</reference>
<dbReference type="GO" id="GO:0005524">
    <property type="term" value="F:ATP binding"/>
    <property type="evidence" value="ECO:0007669"/>
    <property type="project" value="UniProtKB-KW"/>
</dbReference>
<protein>
    <recommendedName>
        <fullName evidence="10">ATP-dependent 6-phosphofructokinase</fullName>
        <shortName evidence="10">ATP-PFK</shortName>
        <shortName evidence="10">Phosphofructokinase</shortName>
        <ecNumber evidence="10">2.7.1.11</ecNumber>
    </recommendedName>
    <alternativeName>
        <fullName evidence="10">Phosphohexokinase</fullName>
    </alternativeName>
</protein>
<dbReference type="OrthoDB" id="9802503at2"/>
<dbReference type="PIRSF" id="PIRSF000532">
    <property type="entry name" value="ATP_PFK_prok"/>
    <property type="match status" value="1"/>
</dbReference>
<dbReference type="PRINTS" id="PR00476">
    <property type="entry name" value="PHFRCTKINASE"/>
</dbReference>
<dbReference type="PANTHER" id="PTHR13697:SF52">
    <property type="entry name" value="ATP-DEPENDENT 6-PHOSPHOFRUCTOKINASE 3"/>
    <property type="match status" value="1"/>
</dbReference>
<dbReference type="InterPro" id="IPR035966">
    <property type="entry name" value="PKF_sf"/>
</dbReference>
<evidence type="ECO:0000256" key="2">
    <source>
        <dbReference type="ARBA" id="ARBA00004496"/>
    </source>
</evidence>
<comment type="caution">
    <text evidence="10">Lacks conserved residue(s) required for the propagation of feature annotation.</text>
</comment>
<feature type="binding site" description="in other chain" evidence="10">
    <location>
        <begin position="138"/>
        <end position="140"/>
    </location>
    <ligand>
        <name>substrate</name>
        <note>ligand shared between dimeric partners</note>
    </ligand>
</feature>
<dbReference type="Proteomes" id="UP000005778">
    <property type="component" value="Chromosome"/>
</dbReference>
<dbReference type="GO" id="GO:0006002">
    <property type="term" value="P:fructose 6-phosphate metabolic process"/>
    <property type="evidence" value="ECO:0007669"/>
    <property type="project" value="InterPro"/>
</dbReference>
<dbReference type="NCBIfam" id="NF002872">
    <property type="entry name" value="PRK03202.1"/>
    <property type="match status" value="1"/>
</dbReference>
<feature type="binding site" evidence="10">
    <location>
        <begin position="115"/>
        <end position="118"/>
    </location>
    <ligand>
        <name>ATP</name>
        <dbReference type="ChEBI" id="CHEBI:30616"/>
    </ligand>
</feature>
<keyword evidence="6 10" id="KW-0479">Metal-binding</keyword>
<dbReference type="AlphaFoldDB" id="I5B6X8"/>
<dbReference type="GO" id="GO:0061621">
    <property type="term" value="P:canonical glycolysis"/>
    <property type="evidence" value="ECO:0007669"/>
    <property type="project" value="TreeGrafter"/>
</dbReference>
<keyword evidence="10" id="KW-0547">Nucleotide-binding</keyword>
<dbReference type="InterPro" id="IPR012003">
    <property type="entry name" value="ATP_PFK_prok-type"/>
</dbReference>
<comment type="catalytic activity">
    <reaction evidence="10">
        <text>beta-D-fructose 6-phosphate + ATP = beta-D-fructose 1,6-bisphosphate + ADP + H(+)</text>
        <dbReference type="Rhea" id="RHEA:16109"/>
        <dbReference type="ChEBI" id="CHEBI:15378"/>
        <dbReference type="ChEBI" id="CHEBI:30616"/>
        <dbReference type="ChEBI" id="CHEBI:32966"/>
        <dbReference type="ChEBI" id="CHEBI:57634"/>
        <dbReference type="ChEBI" id="CHEBI:456216"/>
        <dbReference type="EC" id="2.7.1.11"/>
    </reaction>
</comment>
<feature type="binding site" description="in other chain" evidence="10">
    <location>
        <begin position="182"/>
        <end position="184"/>
    </location>
    <ligand>
        <name>substrate</name>
        <note>ligand shared between dimeric partners</note>
    </ligand>
</feature>
<evidence type="ECO:0000256" key="7">
    <source>
        <dbReference type="ARBA" id="ARBA00022777"/>
    </source>
</evidence>
<evidence type="ECO:0000256" key="8">
    <source>
        <dbReference type="ARBA" id="ARBA00022842"/>
    </source>
</evidence>
<keyword evidence="9 10" id="KW-0324">Glycolysis</keyword>
<comment type="subunit">
    <text evidence="10">Homodimer or homotetramer.</text>
</comment>
<feature type="binding site" description="in other chain" evidence="10">
    <location>
        <position position="235"/>
    </location>
    <ligand>
        <name>substrate</name>
        <note>ligand shared between dimeric partners</note>
    </ligand>
</feature>
<comment type="subcellular location">
    <subcellularLocation>
        <location evidence="2 10">Cytoplasm</location>
    </subcellularLocation>
</comment>
<dbReference type="InterPro" id="IPR012829">
    <property type="entry name" value="Phosphofructokinase_III"/>
</dbReference>
<feature type="domain" description="Phosphofructokinase" evidence="11">
    <location>
        <begin position="4"/>
        <end position="308"/>
    </location>
</feature>
<feature type="site" description="Important for substrate specificity; cannot use PPi as phosphoryl donor" evidence="10">
    <location>
        <position position="117"/>
    </location>
</feature>
<dbReference type="FunFam" id="3.40.50.460:FF:000002">
    <property type="entry name" value="ATP-dependent 6-phosphofructokinase"/>
    <property type="match status" value="1"/>
</dbReference>
<comment type="pathway">
    <text evidence="3 10">Carbohydrate degradation; glycolysis; D-glyceraldehyde 3-phosphate and glycerone phosphate from D-glucose: step 3/4.</text>
</comment>
<keyword evidence="10" id="KW-0067">ATP-binding</keyword>
<dbReference type="GO" id="GO:0048029">
    <property type="term" value="F:monosaccharide binding"/>
    <property type="evidence" value="ECO:0007669"/>
    <property type="project" value="TreeGrafter"/>
</dbReference>
<evidence type="ECO:0000256" key="4">
    <source>
        <dbReference type="ARBA" id="ARBA00022490"/>
    </source>
</evidence>